<evidence type="ECO:0000256" key="8">
    <source>
        <dbReference type="ARBA" id="ARBA00022679"/>
    </source>
</evidence>
<dbReference type="GO" id="GO:0005737">
    <property type="term" value="C:cytoplasm"/>
    <property type="evidence" value="ECO:0007669"/>
    <property type="project" value="UniProtKB-SubCell"/>
</dbReference>
<evidence type="ECO:0000256" key="1">
    <source>
        <dbReference type="ARBA" id="ARBA00003518"/>
    </source>
</evidence>
<accession>A0AAU4K3M0</accession>
<keyword evidence="10 12" id="KW-0704">Schiff base</keyword>
<evidence type="ECO:0000256" key="11">
    <source>
        <dbReference type="ARBA" id="ARBA00048810"/>
    </source>
</evidence>
<keyword evidence="9 12" id="KW-0570">Pentose shunt</keyword>
<dbReference type="SUPFAM" id="SSF51569">
    <property type="entry name" value="Aldolase"/>
    <property type="match status" value="1"/>
</dbReference>
<protein>
    <recommendedName>
        <fullName evidence="6 12">Transaldolase</fullName>
        <ecNumber evidence="5 12">2.2.1.2</ecNumber>
    </recommendedName>
</protein>
<comment type="pathway">
    <text evidence="3 12">Carbohydrate degradation; pentose phosphate pathway; D-glyceraldehyde 3-phosphate and beta-D-fructose 6-phosphate from D-ribose 5-phosphate and D-xylulose 5-phosphate (non-oxidative stage): step 2/3.</text>
</comment>
<feature type="active site" description="Schiff-base intermediate with substrate" evidence="12">
    <location>
        <position position="142"/>
    </location>
</feature>
<evidence type="ECO:0000256" key="5">
    <source>
        <dbReference type="ARBA" id="ARBA00013151"/>
    </source>
</evidence>
<keyword evidence="8 12" id="KW-0808">Transferase</keyword>
<dbReference type="GO" id="GO:0005975">
    <property type="term" value="P:carbohydrate metabolic process"/>
    <property type="evidence" value="ECO:0007669"/>
    <property type="project" value="InterPro"/>
</dbReference>
<dbReference type="Gene3D" id="3.20.20.70">
    <property type="entry name" value="Aldolase class I"/>
    <property type="match status" value="1"/>
</dbReference>
<sequence>MAQNQNLKNLSEAGVSVWLDDLSRERISSGNLAELIETKSVVGVTTNPSIFQAALSAGDSYDEQINELAARGADVDATIRTVTTDDVRNACDIFAPVYESTNGVDGRVSIEVDPRLAHDTDNTAAQAIELWKIVDRPNLLIKIPATEAGIPAISRTLAEGISVNVTLIFSVERYRAVMDAYLEGIEAAKAAGHDISTIHSVASFFVSRVDTEIDSRLDAIGTPEATDLKGKAALANARLAYVAYQQVFETESRFQGLLSDGARPQRPLWASTGVKNPDYPDTLYVSDLVAPNTVNTMPEKTMDAFADHGTVDTESLVGRGPESQEVFDAISALGIDLTDVFLTLENEGVEKFEKAWGELLDATTEQLDAAKG</sequence>
<dbReference type="PROSITE" id="PS01054">
    <property type="entry name" value="TRANSALDOLASE_1"/>
    <property type="match status" value="1"/>
</dbReference>
<evidence type="ECO:0000256" key="6">
    <source>
        <dbReference type="ARBA" id="ARBA00018292"/>
    </source>
</evidence>
<evidence type="ECO:0000256" key="10">
    <source>
        <dbReference type="ARBA" id="ARBA00023270"/>
    </source>
</evidence>
<dbReference type="RefSeq" id="WP_045822698.1">
    <property type="nucleotide sequence ID" value="NZ_CP108021.1"/>
</dbReference>
<reference evidence="13 14" key="1">
    <citation type="submission" date="2022-10" db="EMBL/GenBank/DDBJ databases">
        <title>The complete genomes of actinobacterial strains from the NBC collection.</title>
        <authorList>
            <person name="Joergensen T.S."/>
            <person name="Alvarez Arevalo M."/>
            <person name="Sterndorff E.B."/>
            <person name="Faurdal D."/>
            <person name="Vuksanovic O."/>
            <person name="Mourched A.-S."/>
            <person name="Charusanti P."/>
            <person name="Shaw S."/>
            <person name="Blin K."/>
            <person name="Weber T."/>
        </authorList>
    </citation>
    <scope>NUCLEOTIDE SEQUENCE [LARGE SCALE GENOMIC DNA]</scope>
    <source>
        <strain evidence="13 14">NBC_00319</strain>
    </source>
</reference>
<dbReference type="GO" id="GO:0006098">
    <property type="term" value="P:pentose-phosphate shunt"/>
    <property type="evidence" value="ECO:0007669"/>
    <property type="project" value="UniProtKB-UniRule"/>
</dbReference>
<name>A0AAU4K3M0_9NOCA</name>
<comment type="catalytic activity">
    <reaction evidence="11 12">
        <text>D-sedoheptulose 7-phosphate + D-glyceraldehyde 3-phosphate = D-erythrose 4-phosphate + beta-D-fructose 6-phosphate</text>
        <dbReference type="Rhea" id="RHEA:17053"/>
        <dbReference type="ChEBI" id="CHEBI:16897"/>
        <dbReference type="ChEBI" id="CHEBI:57483"/>
        <dbReference type="ChEBI" id="CHEBI:57634"/>
        <dbReference type="ChEBI" id="CHEBI:59776"/>
        <dbReference type="EC" id="2.2.1.2"/>
    </reaction>
</comment>
<evidence type="ECO:0000256" key="2">
    <source>
        <dbReference type="ARBA" id="ARBA00004496"/>
    </source>
</evidence>
<dbReference type="Pfam" id="PF00923">
    <property type="entry name" value="TAL_FSA"/>
    <property type="match status" value="1"/>
</dbReference>
<dbReference type="InterPro" id="IPR004732">
    <property type="entry name" value="Transaldolase_2"/>
</dbReference>
<dbReference type="InterPro" id="IPR001585">
    <property type="entry name" value="TAL/FSA"/>
</dbReference>
<dbReference type="CDD" id="cd00955">
    <property type="entry name" value="Transaldolase_like"/>
    <property type="match status" value="1"/>
</dbReference>
<keyword evidence="14" id="KW-1185">Reference proteome</keyword>
<evidence type="ECO:0000256" key="4">
    <source>
        <dbReference type="ARBA" id="ARBA00008426"/>
    </source>
</evidence>
<dbReference type="EC" id="2.2.1.2" evidence="5 12"/>
<dbReference type="PIRSF" id="PIRSF036915">
    <property type="entry name" value="Trnald_Bac_Plnt"/>
    <property type="match status" value="1"/>
</dbReference>
<proteinExistence type="inferred from homology"/>
<dbReference type="InterPro" id="IPR013785">
    <property type="entry name" value="Aldolase_TIM"/>
</dbReference>
<comment type="function">
    <text evidence="1 12">Transaldolase is important for the balance of metabolites in the pentose-phosphate pathway.</text>
</comment>
<evidence type="ECO:0000256" key="12">
    <source>
        <dbReference type="HAMAP-Rule" id="MF_00493"/>
    </source>
</evidence>
<keyword evidence="7 12" id="KW-0963">Cytoplasm</keyword>
<dbReference type="KEGG" id="whr:OG579_01990"/>
<comment type="similarity">
    <text evidence="4 12">Belongs to the transaldolase family. Type 2 subfamily.</text>
</comment>
<dbReference type="PANTHER" id="PTHR10683">
    <property type="entry name" value="TRANSALDOLASE"/>
    <property type="match status" value="1"/>
</dbReference>
<dbReference type="GO" id="GO:0004801">
    <property type="term" value="F:transaldolase activity"/>
    <property type="evidence" value="ECO:0007669"/>
    <property type="project" value="UniProtKB-UniRule"/>
</dbReference>
<dbReference type="NCBIfam" id="TIGR00876">
    <property type="entry name" value="tal_mycobact"/>
    <property type="match status" value="1"/>
</dbReference>
<evidence type="ECO:0000256" key="7">
    <source>
        <dbReference type="ARBA" id="ARBA00022490"/>
    </source>
</evidence>
<gene>
    <name evidence="12 13" type="primary">tal</name>
    <name evidence="13" type="ORF">OG579_01990</name>
</gene>
<dbReference type="EMBL" id="CP108021">
    <property type="protein sequence ID" value="WUM20634.1"/>
    <property type="molecule type" value="Genomic_DNA"/>
</dbReference>
<evidence type="ECO:0000256" key="3">
    <source>
        <dbReference type="ARBA" id="ARBA00004857"/>
    </source>
</evidence>
<dbReference type="InterPro" id="IPR018225">
    <property type="entry name" value="Transaldolase_AS"/>
</dbReference>
<dbReference type="AlphaFoldDB" id="A0AAU4K3M0"/>
<evidence type="ECO:0000256" key="9">
    <source>
        <dbReference type="ARBA" id="ARBA00023126"/>
    </source>
</evidence>
<dbReference type="NCBIfam" id="NF002881">
    <property type="entry name" value="PRK03343.1"/>
    <property type="match status" value="1"/>
</dbReference>
<dbReference type="HAMAP" id="MF_00493">
    <property type="entry name" value="Transaldolase_2"/>
    <property type="match status" value="1"/>
</dbReference>
<evidence type="ECO:0000313" key="13">
    <source>
        <dbReference type="EMBL" id="WUM20634.1"/>
    </source>
</evidence>
<dbReference type="Proteomes" id="UP001432128">
    <property type="component" value="Chromosome"/>
</dbReference>
<comment type="subcellular location">
    <subcellularLocation>
        <location evidence="2 12">Cytoplasm</location>
    </subcellularLocation>
</comment>
<evidence type="ECO:0000313" key="14">
    <source>
        <dbReference type="Proteomes" id="UP001432128"/>
    </source>
</evidence>
<dbReference type="PANTHER" id="PTHR10683:SF31">
    <property type="entry name" value="TRANSALDOLASE"/>
    <property type="match status" value="1"/>
</dbReference>
<organism evidence="13 14">
    <name type="scientific">Williamsia herbipolensis</name>
    <dbReference type="NCBI Taxonomy" id="1603258"/>
    <lineage>
        <taxon>Bacteria</taxon>
        <taxon>Bacillati</taxon>
        <taxon>Actinomycetota</taxon>
        <taxon>Actinomycetes</taxon>
        <taxon>Mycobacteriales</taxon>
        <taxon>Nocardiaceae</taxon>
        <taxon>Williamsia</taxon>
    </lineage>
</organism>